<dbReference type="PANTHER" id="PTHR34352">
    <property type="entry name" value="PROTEIN YHFA"/>
    <property type="match status" value="1"/>
</dbReference>
<evidence type="ECO:0000313" key="1">
    <source>
        <dbReference type="EMBL" id="OJX57085.1"/>
    </source>
</evidence>
<dbReference type="EMBL" id="MKVH01000024">
    <property type="protein sequence ID" value="OJX57085.1"/>
    <property type="molecule type" value="Genomic_DNA"/>
</dbReference>
<dbReference type="InterPro" id="IPR015946">
    <property type="entry name" value="KH_dom-like_a/b"/>
</dbReference>
<organism evidence="1 2">
    <name type="scientific">Candidatus Kapaibacterium thiocyanatum</name>
    <dbReference type="NCBI Taxonomy" id="1895771"/>
    <lineage>
        <taxon>Bacteria</taxon>
        <taxon>Pseudomonadati</taxon>
        <taxon>Candidatus Kapaibacteriota</taxon>
        <taxon>Candidatus Kapaibacteriia</taxon>
        <taxon>Candidatus Kapaibacteriales</taxon>
        <taxon>Candidatus Kapaibacteriaceae</taxon>
        <taxon>Candidatus Kapaibacterium</taxon>
    </lineage>
</organism>
<sequence length="138" mass="15094">MATHRTETTWKGGVRFDVHQQGFTIPIDTAIEAGGTGQGISPKTLLLSGLAGCTGIDVALFVAKSRVTMRSLVIRVEGDLTEDHPKVYKTIRMVYEVGVDPAERPKVERAVHSSIEKYCGVYAMLAKTADIRHEIILV</sequence>
<evidence type="ECO:0008006" key="3">
    <source>
        <dbReference type="Google" id="ProtNLM"/>
    </source>
</evidence>
<dbReference type="Pfam" id="PF02566">
    <property type="entry name" value="OsmC"/>
    <property type="match status" value="1"/>
</dbReference>
<gene>
    <name evidence="1" type="ORF">BGO89_11295</name>
</gene>
<dbReference type="InterPro" id="IPR036102">
    <property type="entry name" value="OsmC/Ohrsf"/>
</dbReference>
<dbReference type="Proteomes" id="UP000184233">
    <property type="component" value="Unassembled WGS sequence"/>
</dbReference>
<comment type="caution">
    <text evidence="1">The sequence shown here is derived from an EMBL/GenBank/DDBJ whole genome shotgun (WGS) entry which is preliminary data.</text>
</comment>
<proteinExistence type="predicted"/>
<dbReference type="STRING" id="1895771.BGO89_11295"/>
<dbReference type="PANTHER" id="PTHR34352:SF1">
    <property type="entry name" value="PROTEIN YHFA"/>
    <property type="match status" value="1"/>
</dbReference>
<dbReference type="Gene3D" id="3.30.300.20">
    <property type="match status" value="1"/>
</dbReference>
<protein>
    <recommendedName>
        <fullName evidence="3">Osmotically inducible protein OsmC</fullName>
    </recommendedName>
</protein>
<dbReference type="InterPro" id="IPR003718">
    <property type="entry name" value="OsmC/Ohr_fam"/>
</dbReference>
<accession>A0A1M3KXH8</accession>
<name>A0A1M3KXH8_9BACT</name>
<reference evidence="1 2" key="1">
    <citation type="submission" date="2016-09" db="EMBL/GenBank/DDBJ databases">
        <title>Genome-resolved meta-omics ties microbial dynamics to process performance in biotechnology for thiocyanate degradation.</title>
        <authorList>
            <person name="Kantor R.S."/>
            <person name="Huddy R.J."/>
            <person name="Iyer R."/>
            <person name="Thomas B.C."/>
            <person name="Brown C.T."/>
            <person name="Anantharaman K."/>
            <person name="Tringe S."/>
            <person name="Hettich R.L."/>
            <person name="Harrison S.T."/>
            <person name="Banfield J.F."/>
        </authorList>
    </citation>
    <scope>NUCLEOTIDE SEQUENCE [LARGE SCALE GENOMIC DNA]</scope>
    <source>
        <strain evidence="1">59-99</strain>
    </source>
</reference>
<dbReference type="AlphaFoldDB" id="A0A1M3KXH8"/>
<dbReference type="SUPFAM" id="SSF82784">
    <property type="entry name" value="OsmC-like"/>
    <property type="match status" value="1"/>
</dbReference>
<evidence type="ECO:0000313" key="2">
    <source>
        <dbReference type="Proteomes" id="UP000184233"/>
    </source>
</evidence>